<gene>
    <name evidence="2" type="ORF">EV187_3531</name>
</gene>
<comment type="caution">
    <text evidence="2">The sequence shown here is derived from an EMBL/GenBank/DDBJ whole genome shotgun (WGS) entry which is preliminary data.</text>
</comment>
<keyword evidence="1" id="KW-0812">Transmembrane</keyword>
<name>A0A4Q7MAB0_9MICO</name>
<reference evidence="2 3" key="1">
    <citation type="submission" date="2019-02" db="EMBL/GenBank/DDBJ databases">
        <title>Genomic Encyclopedia of Type Strains, Phase IV (KMG-IV): sequencing the most valuable type-strain genomes for metagenomic binning, comparative biology and taxonomic classification.</title>
        <authorList>
            <person name="Goeker M."/>
        </authorList>
    </citation>
    <scope>NUCLEOTIDE SEQUENCE [LARGE SCALE GENOMIC DNA]</scope>
    <source>
        <strain evidence="2 3">DSM 43045</strain>
    </source>
</reference>
<feature type="transmembrane region" description="Helical" evidence="1">
    <location>
        <begin position="51"/>
        <end position="70"/>
    </location>
</feature>
<accession>A0A4Q7MAB0</accession>
<feature type="transmembrane region" description="Helical" evidence="1">
    <location>
        <begin position="174"/>
        <end position="201"/>
    </location>
</feature>
<organism evidence="2 3">
    <name type="scientific">Agromyces ramosus</name>
    <dbReference type="NCBI Taxonomy" id="33879"/>
    <lineage>
        <taxon>Bacteria</taxon>
        <taxon>Bacillati</taxon>
        <taxon>Actinomycetota</taxon>
        <taxon>Actinomycetes</taxon>
        <taxon>Micrococcales</taxon>
        <taxon>Microbacteriaceae</taxon>
        <taxon>Agromyces</taxon>
    </lineage>
</organism>
<keyword evidence="3" id="KW-1185">Reference proteome</keyword>
<feature type="transmembrane region" description="Helical" evidence="1">
    <location>
        <begin position="114"/>
        <end position="137"/>
    </location>
</feature>
<protein>
    <submittedName>
        <fullName evidence="2">Uncharacterized protein</fullName>
    </submittedName>
</protein>
<evidence type="ECO:0000313" key="3">
    <source>
        <dbReference type="Proteomes" id="UP000293289"/>
    </source>
</evidence>
<dbReference type="Proteomes" id="UP000293289">
    <property type="component" value="Unassembled WGS sequence"/>
</dbReference>
<keyword evidence="1" id="KW-1133">Transmembrane helix</keyword>
<dbReference type="AlphaFoldDB" id="A0A4Q7MAB0"/>
<sequence length="217" mass="22384">MGGVGAGASDRRRDRRALRWILAVSIGEATGFAVAAGTAVFTIVAGIDDPLRLVLVIAAGAVEGTALAIGQYAGMRADRPRAGWWIVATASAAAFAWTLGMLPSTLGIDLSSPGPLVLVAVGAVLLLVSIPIAQWLVLARPRPARWVPVNAGAWLVAILWTFTPSPFIDEQSPVALVVALYVTAGVLMAVTFACLTAPLALRLFSPAGIARGGHADE</sequence>
<proteinExistence type="predicted"/>
<evidence type="ECO:0000256" key="1">
    <source>
        <dbReference type="SAM" id="Phobius"/>
    </source>
</evidence>
<keyword evidence="1" id="KW-0472">Membrane</keyword>
<feature type="transmembrane region" description="Helical" evidence="1">
    <location>
        <begin position="144"/>
        <end position="162"/>
    </location>
</feature>
<feature type="transmembrane region" description="Helical" evidence="1">
    <location>
        <begin position="20"/>
        <end position="45"/>
    </location>
</feature>
<feature type="transmembrane region" description="Helical" evidence="1">
    <location>
        <begin position="82"/>
        <end position="102"/>
    </location>
</feature>
<evidence type="ECO:0000313" key="2">
    <source>
        <dbReference type="EMBL" id="RZS63622.1"/>
    </source>
</evidence>
<dbReference type="EMBL" id="SGWY01000004">
    <property type="protein sequence ID" value="RZS63622.1"/>
    <property type="molecule type" value="Genomic_DNA"/>
</dbReference>